<name>A0A1Y2ET31_9FUNG</name>
<reference evidence="8 9" key="1">
    <citation type="submission" date="2016-08" db="EMBL/GenBank/DDBJ databases">
        <title>A Parts List for Fungal Cellulosomes Revealed by Comparative Genomics.</title>
        <authorList>
            <consortium name="DOE Joint Genome Institute"/>
            <person name="Haitjema C.H."/>
            <person name="Gilmore S.P."/>
            <person name="Henske J.K."/>
            <person name="Solomon K.V."/>
            <person name="De Groot R."/>
            <person name="Kuo A."/>
            <person name="Mondo S.J."/>
            <person name="Salamov A.A."/>
            <person name="Labutti K."/>
            <person name="Zhao Z."/>
            <person name="Chiniquy J."/>
            <person name="Barry K."/>
            <person name="Brewer H.M."/>
            <person name="Purvine S.O."/>
            <person name="Wright A.T."/>
            <person name="Boxma B."/>
            <person name="Van Alen T."/>
            <person name="Hackstein J.H."/>
            <person name="Baker S.E."/>
            <person name="Grigoriev I.V."/>
            <person name="O'Malley M.A."/>
        </authorList>
    </citation>
    <scope>NUCLEOTIDE SEQUENCE [LARGE SCALE GENOMIC DNA]</scope>
    <source>
        <strain evidence="8 9">G1</strain>
    </source>
</reference>
<dbReference type="OrthoDB" id="1806at2759"/>
<sequence length="194" mass="23034">MASNIALCGSADVIAEFFEYCINSILFHRGIYEPENFKMVKKYNINLLVTTDEKVQKYLNDIMSQIKIWLRTQKIKKLVVALLTKEKKDVMERWEFNINVQSRYNREKDDYQIQNEMQIILRQLTASIDYLPVLEVPCTFNVLAYMDKNAEIPKSWVNTDPKLIKYNQQHVTLRNVSTPYHSVNAMVSYRFRDY</sequence>
<dbReference type="AlphaFoldDB" id="A0A1Y2ET31"/>
<keyword evidence="6" id="KW-0131">Cell cycle</keyword>
<evidence type="ECO:0000256" key="6">
    <source>
        <dbReference type="ARBA" id="ARBA00023306"/>
    </source>
</evidence>
<gene>
    <name evidence="8" type="ORF">LY90DRAFT_660790</name>
</gene>
<feature type="domain" description="HORMA" evidence="7">
    <location>
        <begin position="8"/>
        <end position="187"/>
    </location>
</feature>
<dbReference type="GO" id="GO:0005654">
    <property type="term" value="C:nucleoplasm"/>
    <property type="evidence" value="ECO:0007669"/>
    <property type="project" value="TreeGrafter"/>
</dbReference>
<keyword evidence="4" id="KW-0498">Mitosis</keyword>
<dbReference type="Pfam" id="PF02301">
    <property type="entry name" value="HORMA"/>
    <property type="match status" value="1"/>
</dbReference>
<evidence type="ECO:0000256" key="2">
    <source>
        <dbReference type="ARBA" id="ARBA00010348"/>
    </source>
</evidence>
<dbReference type="Gene3D" id="3.30.900.10">
    <property type="entry name" value="HORMA domain"/>
    <property type="match status" value="1"/>
</dbReference>
<evidence type="ECO:0000313" key="9">
    <source>
        <dbReference type="Proteomes" id="UP000193920"/>
    </source>
</evidence>
<evidence type="ECO:0000313" key="8">
    <source>
        <dbReference type="EMBL" id="ORY74728.1"/>
    </source>
</evidence>
<accession>A0A1Y2ET31</accession>
<dbReference type="GO" id="GO:0051301">
    <property type="term" value="P:cell division"/>
    <property type="evidence" value="ECO:0007669"/>
    <property type="project" value="UniProtKB-KW"/>
</dbReference>
<dbReference type="STRING" id="1754190.A0A1Y2ET31"/>
<dbReference type="Proteomes" id="UP000193920">
    <property type="component" value="Unassembled WGS sequence"/>
</dbReference>
<protein>
    <submittedName>
        <fullName evidence="8">Mitotic spindle checkpoint component mad2</fullName>
    </submittedName>
</protein>
<comment type="subcellular location">
    <subcellularLocation>
        <location evidence="1">Nucleus</location>
    </subcellularLocation>
</comment>
<comment type="similarity">
    <text evidence="2">Belongs to the MAD2 family.</text>
</comment>
<dbReference type="PANTHER" id="PTHR11842:SF11">
    <property type="entry name" value="MITOTIC SPINDLE ASSEMBLY CHECKPOINT PROTEIN MAD2A"/>
    <property type="match status" value="1"/>
</dbReference>
<dbReference type="GO" id="GO:0000776">
    <property type="term" value="C:kinetochore"/>
    <property type="evidence" value="ECO:0007669"/>
    <property type="project" value="TreeGrafter"/>
</dbReference>
<keyword evidence="9" id="KW-1185">Reference proteome</keyword>
<keyword evidence="3" id="KW-0132">Cell division</keyword>
<dbReference type="GO" id="GO:0007094">
    <property type="term" value="P:mitotic spindle assembly checkpoint signaling"/>
    <property type="evidence" value="ECO:0007669"/>
    <property type="project" value="TreeGrafter"/>
</dbReference>
<evidence type="ECO:0000259" key="7">
    <source>
        <dbReference type="PROSITE" id="PS50815"/>
    </source>
</evidence>
<proteinExistence type="inferred from homology"/>
<dbReference type="EMBL" id="MCOG01000028">
    <property type="protein sequence ID" value="ORY74728.1"/>
    <property type="molecule type" value="Genomic_DNA"/>
</dbReference>
<evidence type="ECO:0000256" key="4">
    <source>
        <dbReference type="ARBA" id="ARBA00022776"/>
    </source>
</evidence>
<evidence type="ECO:0000256" key="3">
    <source>
        <dbReference type="ARBA" id="ARBA00022618"/>
    </source>
</evidence>
<dbReference type="GO" id="GO:0005737">
    <property type="term" value="C:cytoplasm"/>
    <property type="evidence" value="ECO:0007669"/>
    <property type="project" value="TreeGrafter"/>
</dbReference>
<dbReference type="InterPro" id="IPR036570">
    <property type="entry name" value="HORMA_dom_sf"/>
</dbReference>
<keyword evidence="5" id="KW-0539">Nucleus</keyword>
<organism evidence="8 9">
    <name type="scientific">Neocallimastix californiae</name>
    <dbReference type="NCBI Taxonomy" id="1754190"/>
    <lineage>
        <taxon>Eukaryota</taxon>
        <taxon>Fungi</taxon>
        <taxon>Fungi incertae sedis</taxon>
        <taxon>Chytridiomycota</taxon>
        <taxon>Chytridiomycota incertae sedis</taxon>
        <taxon>Neocallimastigomycetes</taxon>
        <taxon>Neocallimastigales</taxon>
        <taxon>Neocallimastigaceae</taxon>
        <taxon>Neocallimastix</taxon>
    </lineage>
</organism>
<evidence type="ECO:0000256" key="5">
    <source>
        <dbReference type="ARBA" id="ARBA00023242"/>
    </source>
</evidence>
<dbReference type="InterPro" id="IPR003511">
    <property type="entry name" value="HORMA_dom"/>
</dbReference>
<evidence type="ECO:0000256" key="1">
    <source>
        <dbReference type="ARBA" id="ARBA00004123"/>
    </source>
</evidence>
<dbReference type="InterPro" id="IPR045091">
    <property type="entry name" value="Mad2-like"/>
</dbReference>
<dbReference type="SUPFAM" id="SSF56019">
    <property type="entry name" value="The spindle assembly checkpoint protein mad2"/>
    <property type="match status" value="1"/>
</dbReference>
<dbReference type="PANTHER" id="PTHR11842">
    <property type="entry name" value="MITOTIC SPINDLE ASSEMBLY CHECKPOINT PROTEIN MAD2"/>
    <property type="match status" value="1"/>
</dbReference>
<comment type="caution">
    <text evidence="8">The sequence shown here is derived from an EMBL/GenBank/DDBJ whole genome shotgun (WGS) entry which is preliminary data.</text>
</comment>
<dbReference type="PROSITE" id="PS50815">
    <property type="entry name" value="HORMA"/>
    <property type="match status" value="1"/>
</dbReference>